<name>A0ABR9DS42_9MICO</name>
<gene>
    <name evidence="1" type="ORF">IGS67_10450</name>
</gene>
<comment type="caution">
    <text evidence="1">The sequence shown here is derived from an EMBL/GenBank/DDBJ whole genome shotgun (WGS) entry which is preliminary data.</text>
</comment>
<evidence type="ECO:0000313" key="1">
    <source>
        <dbReference type="EMBL" id="MBD9699908.1"/>
    </source>
</evidence>
<reference evidence="1 2" key="1">
    <citation type="submission" date="2020-09" db="EMBL/GenBank/DDBJ databases">
        <title>Flavimobilis rhizosphaerae sp. nov., isolated from rhizosphere soil of Spartina alterniflora.</title>
        <authorList>
            <person name="Hanqin C."/>
        </authorList>
    </citation>
    <scope>NUCLEOTIDE SEQUENCE [LARGE SCALE GENOMIC DNA]</scope>
    <source>
        <strain evidence="1 2">GY 10621</strain>
    </source>
</reference>
<dbReference type="Pfam" id="PF13376">
    <property type="entry name" value="OmdA"/>
    <property type="match status" value="1"/>
</dbReference>
<sequence>MTTASTPPTLTVPDAAAWRAWLDRHEDSSHGVWLTLAKKGTTTPTSLTYAEALDEALCSGWIDGRKHAVDTATYRQHFTPRRARSMWSKRNVDHVTRLIETGRMRERGIAEIERAKADGRWDRAYEGAATIAVPAELQNALDAEPRAAAAFHALGKTARYPILLDIATAPNDTARTARIIRHVQRLQTPKRPER</sequence>
<evidence type="ECO:0000313" key="2">
    <source>
        <dbReference type="Proteomes" id="UP000642107"/>
    </source>
</evidence>
<dbReference type="EMBL" id="JACZDF010000005">
    <property type="protein sequence ID" value="MBD9699908.1"/>
    <property type="molecule type" value="Genomic_DNA"/>
</dbReference>
<organism evidence="1 2">
    <name type="scientific">Flavimobilis rhizosphaerae</name>
    <dbReference type="NCBI Taxonomy" id="2775421"/>
    <lineage>
        <taxon>Bacteria</taxon>
        <taxon>Bacillati</taxon>
        <taxon>Actinomycetota</taxon>
        <taxon>Actinomycetes</taxon>
        <taxon>Micrococcales</taxon>
        <taxon>Jonesiaceae</taxon>
        <taxon>Flavimobilis</taxon>
    </lineage>
</organism>
<protein>
    <submittedName>
        <fullName evidence="1">YdeI/OmpD-associated family protein</fullName>
    </submittedName>
</protein>
<keyword evidence="2" id="KW-1185">Reference proteome</keyword>
<dbReference type="RefSeq" id="WP_192280552.1">
    <property type="nucleotide sequence ID" value="NZ_JACZDF010000005.1"/>
</dbReference>
<accession>A0ABR9DS42</accession>
<proteinExistence type="predicted"/>
<dbReference type="Proteomes" id="UP000642107">
    <property type="component" value="Unassembled WGS sequence"/>
</dbReference>